<evidence type="ECO:0000313" key="3">
    <source>
        <dbReference type="Proteomes" id="UP000501534"/>
    </source>
</evidence>
<name>A0A6M4GWI0_9PROT</name>
<dbReference type="Proteomes" id="UP000501534">
    <property type="component" value="Chromosome"/>
</dbReference>
<evidence type="ECO:0000256" key="1">
    <source>
        <dbReference type="SAM" id="Phobius"/>
    </source>
</evidence>
<sequence>MLETTVTALFLVVMLAPWVFFARKMSGAKIPIWFLGIAAVLLGAIMQRMFGANASYYIGYYGAIVFGLGIVAAAFAYFNGRPK</sequence>
<dbReference type="KEGG" id="uru:DSM104443_02301"/>
<feature type="transmembrane region" description="Helical" evidence="1">
    <location>
        <begin position="6"/>
        <end position="23"/>
    </location>
</feature>
<feature type="transmembrane region" description="Helical" evidence="1">
    <location>
        <begin position="30"/>
        <end position="50"/>
    </location>
</feature>
<accession>A0A6M4GWI0</accession>
<evidence type="ECO:0000313" key="2">
    <source>
        <dbReference type="EMBL" id="QJR11228.1"/>
    </source>
</evidence>
<organism evidence="2 3">
    <name type="scientific">Usitatibacter rugosus</name>
    <dbReference type="NCBI Taxonomy" id="2732067"/>
    <lineage>
        <taxon>Bacteria</taxon>
        <taxon>Pseudomonadati</taxon>
        <taxon>Pseudomonadota</taxon>
        <taxon>Betaproteobacteria</taxon>
        <taxon>Nitrosomonadales</taxon>
        <taxon>Usitatibacteraceae</taxon>
        <taxon>Usitatibacter</taxon>
    </lineage>
</organism>
<keyword evidence="1" id="KW-1133">Transmembrane helix</keyword>
<proteinExistence type="predicted"/>
<keyword evidence="1" id="KW-0472">Membrane</keyword>
<gene>
    <name evidence="2" type="ORF">DSM104443_02301</name>
</gene>
<protein>
    <submittedName>
        <fullName evidence="2">Uncharacterized protein</fullName>
    </submittedName>
</protein>
<dbReference type="AlphaFoldDB" id="A0A6M4GWI0"/>
<dbReference type="EMBL" id="CP053069">
    <property type="protein sequence ID" value="QJR11228.1"/>
    <property type="molecule type" value="Genomic_DNA"/>
</dbReference>
<reference evidence="2 3" key="1">
    <citation type="submission" date="2020-04" db="EMBL/GenBank/DDBJ databases">
        <title>Usitatibacter rugosus gen. nov., sp. nov. and Usitatibacter palustris sp. nov., novel members of Usitatibacteraceae fam. nov. within the order Nitrosomonadales isolated from soil.</title>
        <authorList>
            <person name="Huber K.J."/>
            <person name="Neumann-Schaal M."/>
            <person name="Geppert A."/>
            <person name="Luckner M."/>
            <person name="Wanner G."/>
            <person name="Overmann J."/>
        </authorList>
    </citation>
    <scope>NUCLEOTIDE SEQUENCE [LARGE SCALE GENOMIC DNA]</scope>
    <source>
        <strain evidence="2 3">0125_3</strain>
    </source>
</reference>
<dbReference type="RefSeq" id="WP_171092403.1">
    <property type="nucleotide sequence ID" value="NZ_CP053069.1"/>
</dbReference>
<feature type="transmembrane region" description="Helical" evidence="1">
    <location>
        <begin position="56"/>
        <end position="78"/>
    </location>
</feature>
<keyword evidence="1" id="KW-0812">Transmembrane</keyword>
<keyword evidence="3" id="KW-1185">Reference proteome</keyword>